<name>A0ABV3YZG7_9PSED</name>
<proteinExistence type="predicted"/>
<dbReference type="Pfam" id="PF06568">
    <property type="entry name" value="YjiS-like"/>
    <property type="match status" value="1"/>
</dbReference>
<evidence type="ECO:0000313" key="3">
    <source>
        <dbReference type="Proteomes" id="UP001560296"/>
    </source>
</evidence>
<reference evidence="2 3" key="1">
    <citation type="submission" date="2024-07" db="EMBL/GenBank/DDBJ databases">
        <authorList>
            <person name="Li M."/>
        </authorList>
    </citation>
    <scope>NUCLEOTIDE SEQUENCE [LARGE SCALE GENOMIC DNA]</scope>
    <source>
        <strain evidence="2 3">25A3E</strain>
    </source>
</reference>
<feature type="domain" description="YjiS-like" evidence="1">
    <location>
        <begin position="28"/>
        <end position="62"/>
    </location>
</feature>
<keyword evidence="3" id="KW-1185">Reference proteome</keyword>
<protein>
    <submittedName>
        <fullName evidence="2">DUF1127 domain-containing protein</fullName>
    </submittedName>
</protein>
<gene>
    <name evidence="2" type="ORF">AB5S05_14900</name>
</gene>
<organism evidence="2 3">
    <name type="scientific">Pseudomonas zhanjiangensis</name>
    <dbReference type="NCBI Taxonomy" id="3239015"/>
    <lineage>
        <taxon>Bacteria</taxon>
        <taxon>Pseudomonadati</taxon>
        <taxon>Pseudomonadota</taxon>
        <taxon>Gammaproteobacteria</taxon>
        <taxon>Pseudomonadales</taxon>
        <taxon>Pseudomonadaceae</taxon>
        <taxon>Pseudomonas</taxon>
    </lineage>
</organism>
<dbReference type="RefSeq" id="WP_369288302.1">
    <property type="nucleotide sequence ID" value="NZ_JBFTEG010000011.1"/>
</dbReference>
<evidence type="ECO:0000259" key="1">
    <source>
        <dbReference type="Pfam" id="PF06568"/>
    </source>
</evidence>
<sequence>MKSQQGYALVHSFPRNRIGPVALLRGAWLQVRRWQQLARERRQLATLDTAALKDLGLTRGDVFRESERPFWDDPLATTSASHKAEYRLCK</sequence>
<dbReference type="EMBL" id="JBFTEG010000011">
    <property type="protein sequence ID" value="MEX6503348.1"/>
    <property type="molecule type" value="Genomic_DNA"/>
</dbReference>
<dbReference type="InterPro" id="IPR009506">
    <property type="entry name" value="YjiS-like"/>
</dbReference>
<dbReference type="Proteomes" id="UP001560296">
    <property type="component" value="Unassembled WGS sequence"/>
</dbReference>
<evidence type="ECO:0000313" key="2">
    <source>
        <dbReference type="EMBL" id="MEX6503348.1"/>
    </source>
</evidence>
<comment type="caution">
    <text evidence="2">The sequence shown here is derived from an EMBL/GenBank/DDBJ whole genome shotgun (WGS) entry which is preliminary data.</text>
</comment>
<accession>A0ABV3YZG7</accession>